<keyword evidence="5" id="KW-0970">Cilium biogenesis/degradation</keyword>
<protein>
    <submittedName>
        <fullName evidence="9">LisH domain-containing protein C16orf63 homolog</fullName>
    </submittedName>
</protein>
<dbReference type="SMART" id="SM00667">
    <property type="entry name" value="LisH"/>
    <property type="match status" value="1"/>
</dbReference>
<dbReference type="Gene3D" id="1.20.960.40">
    <property type="match status" value="1"/>
</dbReference>
<proteinExistence type="evidence at transcript level"/>
<evidence type="ECO:0000256" key="7">
    <source>
        <dbReference type="ARBA" id="ARBA00023273"/>
    </source>
</evidence>
<comment type="subcellular location">
    <subcellularLocation>
        <location evidence="1">Cytoplasm</location>
        <location evidence="1">Cytoskeleton</location>
        <location evidence="1">Cilium basal body</location>
    </subcellularLocation>
    <subcellularLocation>
        <location evidence="2">Cytoplasm</location>
        <location evidence="2">Cytoskeleton</location>
        <location evidence="2">Microtubule organizing center</location>
        <location evidence="2">Centrosome</location>
    </subcellularLocation>
</comment>
<dbReference type="AlphaFoldDB" id="C1BQI6"/>
<dbReference type="PANTHER" id="PTHR15431">
    <property type="entry name" value="FGFR1 ONCOGENE PARTNER/LISH DOMAIN-CONTAINING PROTEIN"/>
    <property type="match status" value="1"/>
</dbReference>
<name>C1BQI6_CALRO</name>
<dbReference type="InterPro" id="IPR006594">
    <property type="entry name" value="LisH"/>
</dbReference>
<evidence type="ECO:0000256" key="3">
    <source>
        <dbReference type="ARBA" id="ARBA00005385"/>
    </source>
</evidence>
<keyword evidence="4" id="KW-0963">Cytoplasm</keyword>
<evidence type="ECO:0000256" key="5">
    <source>
        <dbReference type="ARBA" id="ARBA00022794"/>
    </source>
</evidence>
<dbReference type="Pfam" id="PF09398">
    <property type="entry name" value="FOP_dimer"/>
    <property type="match status" value="1"/>
</dbReference>
<gene>
    <name evidence="9" type="primary">CP063</name>
</gene>
<dbReference type="GO" id="GO:0005813">
    <property type="term" value="C:centrosome"/>
    <property type="evidence" value="ECO:0007669"/>
    <property type="project" value="UniProtKB-SubCell"/>
</dbReference>
<evidence type="ECO:0000256" key="4">
    <source>
        <dbReference type="ARBA" id="ARBA00022490"/>
    </source>
</evidence>
<feature type="domain" description="FGFR1 oncogene partner (FOP) N-terminal dimerisation" evidence="8">
    <location>
        <begin position="54"/>
        <end position="117"/>
    </location>
</feature>
<dbReference type="InterPro" id="IPR018993">
    <property type="entry name" value="FOP_dimerisation-dom_N"/>
</dbReference>
<dbReference type="PROSITE" id="PS50896">
    <property type="entry name" value="LISH"/>
    <property type="match status" value="1"/>
</dbReference>
<evidence type="ECO:0000256" key="1">
    <source>
        <dbReference type="ARBA" id="ARBA00004120"/>
    </source>
</evidence>
<dbReference type="GO" id="GO:0030030">
    <property type="term" value="P:cell projection organization"/>
    <property type="evidence" value="ECO:0007669"/>
    <property type="project" value="UniProtKB-KW"/>
</dbReference>
<organism evidence="9">
    <name type="scientific">Caligus rogercresseyi</name>
    <name type="common">Sea louse</name>
    <dbReference type="NCBI Taxonomy" id="217165"/>
    <lineage>
        <taxon>Eukaryota</taxon>
        <taxon>Metazoa</taxon>
        <taxon>Ecdysozoa</taxon>
        <taxon>Arthropoda</taxon>
        <taxon>Crustacea</taxon>
        <taxon>Multicrustacea</taxon>
        <taxon>Hexanauplia</taxon>
        <taxon>Copepoda</taxon>
        <taxon>Siphonostomatoida</taxon>
        <taxon>Caligidae</taxon>
        <taxon>Caligus</taxon>
    </lineage>
</organism>
<keyword evidence="7" id="KW-0966">Cell projection</keyword>
<comment type="similarity">
    <text evidence="3">Belongs to the CEP43 family.</text>
</comment>
<dbReference type="EMBL" id="BT076865">
    <property type="protein sequence ID" value="ACO11289.1"/>
    <property type="molecule type" value="mRNA"/>
</dbReference>
<dbReference type="GO" id="GO:0034453">
    <property type="term" value="P:microtubule anchoring"/>
    <property type="evidence" value="ECO:0007669"/>
    <property type="project" value="InterPro"/>
</dbReference>
<evidence type="ECO:0000256" key="2">
    <source>
        <dbReference type="ARBA" id="ARBA00004300"/>
    </source>
</evidence>
<reference evidence="9" key="1">
    <citation type="submission" date="2009-03" db="EMBL/GenBank/DDBJ databases">
        <title>Caligus rogercresseyi ESTs and full-length cDNAs.</title>
        <authorList>
            <person name="Yasuike M."/>
            <person name="von Schalburg K."/>
            <person name="Cooper G."/>
            <person name="Leong J."/>
            <person name="Jones S.R.M."/>
            <person name="Koop B.F."/>
        </authorList>
    </citation>
    <scope>NUCLEOTIDE SEQUENCE</scope>
    <source>
        <tissue evidence="9">Whole tissue</tissue>
    </source>
</reference>
<evidence type="ECO:0000313" key="9">
    <source>
        <dbReference type="EMBL" id="ACO11289.1"/>
    </source>
</evidence>
<evidence type="ECO:0000256" key="6">
    <source>
        <dbReference type="ARBA" id="ARBA00023212"/>
    </source>
</evidence>
<dbReference type="PANTHER" id="PTHR15431:SF4">
    <property type="entry name" value="PROTEIN TONNEAU 1B"/>
    <property type="match status" value="1"/>
</dbReference>
<keyword evidence="6" id="KW-0206">Cytoskeleton</keyword>
<accession>C1BQI6</accession>
<sequence length="121" mass="13669">MSESETDLRDALRQSLEERGVLPGIKSQLRLEILKSLKSPEASKGPQPQYESEDNFLLNELIKEYFSWNGYLHASKVLSEESGHPSADLSRTQLEEALTLQSGPNGRKVPLLYSLLDRIKK</sequence>
<evidence type="ECO:0000259" key="8">
    <source>
        <dbReference type="Pfam" id="PF09398"/>
    </source>
</evidence>